<accession>A0ABS3AIU9</accession>
<dbReference type="Proteomes" id="UP000772591">
    <property type="component" value="Unassembled WGS sequence"/>
</dbReference>
<keyword evidence="1 3" id="KW-0597">Phosphoprotein</keyword>
<keyword evidence="7" id="KW-1185">Reference proteome</keyword>
<feature type="modified residue" description="4-aspartylphosphate" evidence="3">
    <location>
        <position position="55"/>
    </location>
</feature>
<dbReference type="SMART" id="SM00448">
    <property type="entry name" value="REC"/>
    <property type="match status" value="1"/>
</dbReference>
<dbReference type="CDD" id="cd17535">
    <property type="entry name" value="REC_NarL-like"/>
    <property type="match status" value="1"/>
</dbReference>
<evidence type="ECO:0000259" key="5">
    <source>
        <dbReference type="PROSITE" id="PS50110"/>
    </source>
</evidence>
<dbReference type="InterPro" id="IPR000792">
    <property type="entry name" value="Tscrpt_reg_LuxR_C"/>
</dbReference>
<sequence length="209" mass="23042">MPLRVVIADDHPITLMGVRAVLRSQSALKIVGEAQSVETLLDVLHQQPCELLVTDLNMPCDDQMDGLRLIQRLRRHYPDMAIVVVTMLDNPTLTSQLLKLNIRGLVSKRGLLNDLPKAINHRGERPFMSPSIRQLLNVGHDSSQQLNQLSAREVEVLRLIGSGLGVSMIAQRLCRSKQTISTQKSSAMRKLGVDTAAGLFTHLKACGLA</sequence>
<keyword evidence="2" id="KW-0238">DNA-binding</keyword>
<dbReference type="InterPro" id="IPR011006">
    <property type="entry name" value="CheY-like_superfamily"/>
</dbReference>
<evidence type="ECO:0000259" key="4">
    <source>
        <dbReference type="PROSITE" id="PS50043"/>
    </source>
</evidence>
<dbReference type="InterPro" id="IPR016032">
    <property type="entry name" value="Sig_transdc_resp-reg_C-effctor"/>
</dbReference>
<dbReference type="InterPro" id="IPR036388">
    <property type="entry name" value="WH-like_DNA-bd_sf"/>
</dbReference>
<dbReference type="SMART" id="SM00421">
    <property type="entry name" value="HTH_LUXR"/>
    <property type="match status" value="1"/>
</dbReference>
<evidence type="ECO:0000313" key="7">
    <source>
        <dbReference type="Proteomes" id="UP000772591"/>
    </source>
</evidence>
<evidence type="ECO:0000313" key="6">
    <source>
        <dbReference type="EMBL" id="MBN3966174.1"/>
    </source>
</evidence>
<dbReference type="Pfam" id="PF00196">
    <property type="entry name" value="GerE"/>
    <property type="match status" value="1"/>
</dbReference>
<dbReference type="PANTHER" id="PTHR43214:SF17">
    <property type="entry name" value="TRANSCRIPTIONAL REGULATORY PROTEIN RCSB"/>
    <property type="match status" value="1"/>
</dbReference>
<dbReference type="PANTHER" id="PTHR43214">
    <property type="entry name" value="TWO-COMPONENT RESPONSE REGULATOR"/>
    <property type="match status" value="1"/>
</dbReference>
<protein>
    <submittedName>
        <fullName evidence="6">Response regulator</fullName>
    </submittedName>
</protein>
<feature type="domain" description="Response regulatory" evidence="5">
    <location>
        <begin position="4"/>
        <end position="123"/>
    </location>
</feature>
<name>A0ABS3AIU9_9PSED</name>
<dbReference type="RefSeq" id="WP_205892811.1">
    <property type="nucleotide sequence ID" value="NZ_JADEVO010000015.1"/>
</dbReference>
<dbReference type="PROSITE" id="PS50043">
    <property type="entry name" value="HTH_LUXR_2"/>
    <property type="match status" value="1"/>
</dbReference>
<dbReference type="Pfam" id="PF00072">
    <property type="entry name" value="Response_reg"/>
    <property type="match status" value="1"/>
</dbReference>
<dbReference type="EMBL" id="JADEVO010000015">
    <property type="protein sequence ID" value="MBN3966174.1"/>
    <property type="molecule type" value="Genomic_DNA"/>
</dbReference>
<gene>
    <name evidence="6" type="ORF">IMW75_12920</name>
</gene>
<dbReference type="InterPro" id="IPR001789">
    <property type="entry name" value="Sig_transdc_resp-reg_receiver"/>
</dbReference>
<dbReference type="PROSITE" id="PS50110">
    <property type="entry name" value="RESPONSE_REGULATORY"/>
    <property type="match status" value="1"/>
</dbReference>
<evidence type="ECO:0000256" key="3">
    <source>
        <dbReference type="PROSITE-ProRule" id="PRU00169"/>
    </source>
</evidence>
<comment type="caution">
    <text evidence="6">The sequence shown here is derived from an EMBL/GenBank/DDBJ whole genome shotgun (WGS) entry which is preliminary data.</text>
</comment>
<dbReference type="Gene3D" id="3.40.50.2300">
    <property type="match status" value="1"/>
</dbReference>
<dbReference type="CDD" id="cd06170">
    <property type="entry name" value="LuxR_C_like"/>
    <property type="match status" value="1"/>
</dbReference>
<dbReference type="SUPFAM" id="SSF46894">
    <property type="entry name" value="C-terminal effector domain of the bipartite response regulators"/>
    <property type="match status" value="1"/>
</dbReference>
<organism evidence="6 7">
    <name type="scientific">Pseudomonas gregormendelii</name>
    <dbReference type="NCBI Taxonomy" id="1628277"/>
    <lineage>
        <taxon>Bacteria</taxon>
        <taxon>Pseudomonadati</taxon>
        <taxon>Pseudomonadota</taxon>
        <taxon>Gammaproteobacteria</taxon>
        <taxon>Pseudomonadales</taxon>
        <taxon>Pseudomonadaceae</taxon>
        <taxon>Pseudomonas</taxon>
    </lineage>
</organism>
<dbReference type="InterPro" id="IPR039420">
    <property type="entry name" value="WalR-like"/>
</dbReference>
<reference evidence="6 7" key="1">
    <citation type="journal article" date="2021" name="Int. J. Syst. Evol. Microbiol.">
        <title>Pseudomonas piscium sp. nov., Pseudomonas pisciculturae sp. nov., Pseudomonas mucoides sp. nov. and Pseudomonas neuropathica sp. nov. isolated from rainbow trout.</title>
        <authorList>
            <person name="Duman M."/>
            <person name="Mulet M."/>
            <person name="Altun S."/>
            <person name="Saticioglu I.B."/>
            <person name="Gomila M."/>
            <person name="Lalucat J."/>
            <person name="Garcia-Valdes E."/>
        </authorList>
    </citation>
    <scope>NUCLEOTIDE SEQUENCE [LARGE SCALE GENOMIC DNA]</scope>
    <source>
        <strain evidence="6 7">LMG 28632</strain>
    </source>
</reference>
<proteinExistence type="predicted"/>
<dbReference type="InterPro" id="IPR058245">
    <property type="entry name" value="NreC/VraR/RcsB-like_REC"/>
</dbReference>
<dbReference type="Gene3D" id="1.10.10.10">
    <property type="entry name" value="Winged helix-like DNA-binding domain superfamily/Winged helix DNA-binding domain"/>
    <property type="match status" value="1"/>
</dbReference>
<dbReference type="PROSITE" id="PS00622">
    <property type="entry name" value="HTH_LUXR_1"/>
    <property type="match status" value="1"/>
</dbReference>
<dbReference type="SUPFAM" id="SSF52172">
    <property type="entry name" value="CheY-like"/>
    <property type="match status" value="1"/>
</dbReference>
<feature type="domain" description="HTH luxR-type" evidence="4">
    <location>
        <begin position="142"/>
        <end position="207"/>
    </location>
</feature>
<dbReference type="PRINTS" id="PR00038">
    <property type="entry name" value="HTHLUXR"/>
</dbReference>
<evidence type="ECO:0000256" key="1">
    <source>
        <dbReference type="ARBA" id="ARBA00022553"/>
    </source>
</evidence>
<evidence type="ECO:0000256" key="2">
    <source>
        <dbReference type="ARBA" id="ARBA00023125"/>
    </source>
</evidence>